<dbReference type="GO" id="GO:0005886">
    <property type="term" value="C:plasma membrane"/>
    <property type="evidence" value="ECO:0007669"/>
    <property type="project" value="UniProtKB-SubCell"/>
</dbReference>
<dbReference type="AlphaFoldDB" id="A0A8X8H8S0"/>
<evidence type="ECO:0000259" key="8">
    <source>
        <dbReference type="PROSITE" id="PS50893"/>
    </source>
</evidence>
<dbReference type="GO" id="GO:0005524">
    <property type="term" value="F:ATP binding"/>
    <property type="evidence" value="ECO:0007669"/>
    <property type="project" value="UniProtKB-KW"/>
</dbReference>
<dbReference type="InterPro" id="IPR003439">
    <property type="entry name" value="ABC_transporter-like_ATP-bd"/>
</dbReference>
<reference evidence="9" key="1">
    <citation type="submission" date="2020-05" db="EMBL/GenBank/DDBJ databases">
        <title>Fertoebacter nigrum gen. nov., sp. nov., a new member of the family Rhodobacteraceae.</title>
        <authorList>
            <person name="Szuroczki S."/>
            <person name="Abbaszade G."/>
            <person name="Buni D."/>
            <person name="Schumann P."/>
            <person name="Toth E."/>
        </authorList>
    </citation>
    <scope>NUCLEOTIDE SEQUENCE</scope>
    <source>
        <strain evidence="9">RG-N-1a</strain>
    </source>
</reference>
<dbReference type="PANTHER" id="PTHR43297">
    <property type="entry name" value="OLIGOPEPTIDE TRANSPORT ATP-BINDING PROTEIN APPD"/>
    <property type="match status" value="1"/>
</dbReference>
<dbReference type="Gene3D" id="3.40.50.300">
    <property type="entry name" value="P-loop containing nucleotide triphosphate hydrolases"/>
    <property type="match status" value="1"/>
</dbReference>
<evidence type="ECO:0000256" key="2">
    <source>
        <dbReference type="ARBA" id="ARBA00005417"/>
    </source>
</evidence>
<keyword evidence="10" id="KW-1185">Reference proteome</keyword>
<dbReference type="SUPFAM" id="SSF52540">
    <property type="entry name" value="P-loop containing nucleoside triphosphate hydrolases"/>
    <property type="match status" value="1"/>
</dbReference>
<accession>A0A8X8H8S0</accession>
<evidence type="ECO:0000256" key="1">
    <source>
        <dbReference type="ARBA" id="ARBA00004417"/>
    </source>
</evidence>
<dbReference type="SMART" id="SM00382">
    <property type="entry name" value="AAA"/>
    <property type="match status" value="1"/>
</dbReference>
<keyword evidence="5" id="KW-0547">Nucleotide-binding</keyword>
<dbReference type="GO" id="GO:0015833">
    <property type="term" value="P:peptide transport"/>
    <property type="evidence" value="ECO:0007669"/>
    <property type="project" value="InterPro"/>
</dbReference>
<dbReference type="PANTHER" id="PTHR43297:SF2">
    <property type="entry name" value="DIPEPTIDE TRANSPORT ATP-BINDING PROTEIN DPPD"/>
    <property type="match status" value="1"/>
</dbReference>
<organism evidence="9 10">
    <name type="scientific">Fertoeibacter niger</name>
    <dbReference type="NCBI Taxonomy" id="2656921"/>
    <lineage>
        <taxon>Bacteria</taxon>
        <taxon>Pseudomonadati</taxon>
        <taxon>Pseudomonadota</taxon>
        <taxon>Alphaproteobacteria</taxon>
        <taxon>Rhodobacterales</taxon>
        <taxon>Paracoccaceae</taxon>
        <taxon>Fertoeibacter</taxon>
    </lineage>
</organism>
<feature type="domain" description="ABC transporter" evidence="8">
    <location>
        <begin position="7"/>
        <end position="258"/>
    </location>
</feature>
<dbReference type="Pfam" id="PF00005">
    <property type="entry name" value="ABC_tran"/>
    <property type="match status" value="1"/>
</dbReference>
<dbReference type="CDD" id="cd03257">
    <property type="entry name" value="ABC_NikE_OppD_transporters"/>
    <property type="match status" value="1"/>
</dbReference>
<comment type="caution">
    <text evidence="9">The sequence shown here is derived from an EMBL/GenBank/DDBJ whole genome shotgun (WGS) entry which is preliminary data.</text>
</comment>
<evidence type="ECO:0000313" key="9">
    <source>
        <dbReference type="EMBL" id="NUB45661.1"/>
    </source>
</evidence>
<dbReference type="GO" id="GO:0016887">
    <property type="term" value="F:ATP hydrolysis activity"/>
    <property type="evidence" value="ECO:0007669"/>
    <property type="project" value="InterPro"/>
</dbReference>
<dbReference type="PROSITE" id="PS00211">
    <property type="entry name" value="ABC_TRANSPORTER_1"/>
    <property type="match status" value="1"/>
</dbReference>
<dbReference type="NCBIfam" id="TIGR01727">
    <property type="entry name" value="oligo_HPY"/>
    <property type="match status" value="1"/>
</dbReference>
<dbReference type="InterPro" id="IPR027417">
    <property type="entry name" value="P-loop_NTPase"/>
</dbReference>
<keyword evidence="4" id="KW-1003">Cell membrane</keyword>
<evidence type="ECO:0000256" key="6">
    <source>
        <dbReference type="ARBA" id="ARBA00022840"/>
    </source>
</evidence>
<keyword evidence="3" id="KW-0813">Transport</keyword>
<dbReference type="FunFam" id="3.40.50.300:FF:000016">
    <property type="entry name" value="Oligopeptide ABC transporter ATP-binding component"/>
    <property type="match status" value="1"/>
</dbReference>
<evidence type="ECO:0000256" key="5">
    <source>
        <dbReference type="ARBA" id="ARBA00022741"/>
    </source>
</evidence>
<sequence length="332" mass="36083">MTTTPLLEIRDLHTGFHTDEGLVRSVRGVSLTVARGETLALVGESGCGKSVTAHSVLKLIPMPPGQITSGQILWQGRDLVPLSIREMNRIRAREIAIVFQEPMTALNPVYSVGEQIAEVVRQHMGLGRRAAVDRAVEMLDMVGIPDARRRVGDYPHQFSGGMRQRVMIAMALACEPKLLIADEPTTALDVTIQAQILDMLQDMKERLGTAILLITHDMGVVAETAERAVVMYAGRVVEEGTVDRLFSAPAHPYTRGLIRSIPRLDGGQGRHKRLDTIAGSIPSQYANPPGCRFAPRCPLAQADCLAAQPPMTSPSADHHFACFHSVPEAIAP</sequence>
<name>A0A8X8H8S0_9RHOB</name>
<dbReference type="PROSITE" id="PS50893">
    <property type="entry name" value="ABC_TRANSPORTER_2"/>
    <property type="match status" value="1"/>
</dbReference>
<proteinExistence type="inferred from homology"/>
<keyword evidence="6 9" id="KW-0067">ATP-binding</keyword>
<dbReference type="InterPro" id="IPR017871">
    <property type="entry name" value="ABC_transporter-like_CS"/>
</dbReference>
<dbReference type="Pfam" id="PF08352">
    <property type="entry name" value="oligo_HPY"/>
    <property type="match status" value="1"/>
</dbReference>
<dbReference type="InterPro" id="IPR003593">
    <property type="entry name" value="AAA+_ATPase"/>
</dbReference>
<gene>
    <name evidence="9" type="ORF">GEU84_014780</name>
</gene>
<evidence type="ECO:0000256" key="3">
    <source>
        <dbReference type="ARBA" id="ARBA00022448"/>
    </source>
</evidence>
<dbReference type="InterPro" id="IPR050388">
    <property type="entry name" value="ABC_Ni/Peptide_Import"/>
</dbReference>
<comment type="similarity">
    <text evidence="2">Belongs to the ABC transporter superfamily.</text>
</comment>
<comment type="subcellular location">
    <subcellularLocation>
        <location evidence="1">Cell inner membrane</location>
        <topology evidence="1">Peripheral membrane protein</topology>
    </subcellularLocation>
</comment>
<dbReference type="EMBL" id="WHUT02000008">
    <property type="protein sequence ID" value="NUB45661.1"/>
    <property type="molecule type" value="Genomic_DNA"/>
</dbReference>
<keyword evidence="7" id="KW-0472">Membrane</keyword>
<protein>
    <submittedName>
        <fullName evidence="9">ABC transporter ATP-binding protein</fullName>
    </submittedName>
</protein>
<evidence type="ECO:0000313" key="10">
    <source>
        <dbReference type="Proteomes" id="UP000484076"/>
    </source>
</evidence>
<dbReference type="Proteomes" id="UP000484076">
    <property type="component" value="Unassembled WGS sequence"/>
</dbReference>
<dbReference type="InterPro" id="IPR013563">
    <property type="entry name" value="Oligopep_ABC_C"/>
</dbReference>
<dbReference type="RefSeq" id="WP_152827416.1">
    <property type="nucleotide sequence ID" value="NZ_WHUT02000008.1"/>
</dbReference>
<evidence type="ECO:0000256" key="7">
    <source>
        <dbReference type="ARBA" id="ARBA00023136"/>
    </source>
</evidence>
<evidence type="ECO:0000256" key="4">
    <source>
        <dbReference type="ARBA" id="ARBA00022475"/>
    </source>
</evidence>
<dbReference type="GO" id="GO:0055085">
    <property type="term" value="P:transmembrane transport"/>
    <property type="evidence" value="ECO:0007669"/>
    <property type="project" value="UniProtKB-ARBA"/>
</dbReference>